<evidence type="ECO:0000313" key="1">
    <source>
        <dbReference type="EMBL" id="MPD02300.1"/>
    </source>
</evidence>
<proteinExistence type="predicted"/>
<dbReference type="EMBL" id="VSRR010130781">
    <property type="protein sequence ID" value="MPD02300.1"/>
    <property type="molecule type" value="Genomic_DNA"/>
</dbReference>
<accession>A0A5B7K5I3</accession>
<gene>
    <name evidence="1" type="ORF">E2C01_097876</name>
</gene>
<evidence type="ECO:0000313" key="2">
    <source>
        <dbReference type="Proteomes" id="UP000324222"/>
    </source>
</evidence>
<protein>
    <submittedName>
        <fullName evidence="1">Uncharacterized protein</fullName>
    </submittedName>
</protein>
<name>A0A5B7K5I3_PORTR</name>
<reference evidence="1 2" key="1">
    <citation type="submission" date="2019-05" db="EMBL/GenBank/DDBJ databases">
        <title>Another draft genome of Portunus trituberculatus and its Hox gene families provides insights of decapod evolution.</title>
        <authorList>
            <person name="Jeong J.-H."/>
            <person name="Song I."/>
            <person name="Kim S."/>
            <person name="Choi T."/>
            <person name="Kim D."/>
            <person name="Ryu S."/>
            <person name="Kim W."/>
        </authorList>
    </citation>
    <scope>NUCLEOTIDE SEQUENCE [LARGE SCALE GENOMIC DNA]</scope>
    <source>
        <tissue evidence="1">Muscle</tissue>
    </source>
</reference>
<organism evidence="1 2">
    <name type="scientific">Portunus trituberculatus</name>
    <name type="common">Swimming crab</name>
    <name type="synonym">Neptunus trituberculatus</name>
    <dbReference type="NCBI Taxonomy" id="210409"/>
    <lineage>
        <taxon>Eukaryota</taxon>
        <taxon>Metazoa</taxon>
        <taxon>Ecdysozoa</taxon>
        <taxon>Arthropoda</taxon>
        <taxon>Crustacea</taxon>
        <taxon>Multicrustacea</taxon>
        <taxon>Malacostraca</taxon>
        <taxon>Eumalacostraca</taxon>
        <taxon>Eucarida</taxon>
        <taxon>Decapoda</taxon>
        <taxon>Pleocyemata</taxon>
        <taxon>Brachyura</taxon>
        <taxon>Eubrachyura</taxon>
        <taxon>Portunoidea</taxon>
        <taxon>Portunidae</taxon>
        <taxon>Portuninae</taxon>
        <taxon>Portunus</taxon>
    </lineage>
</organism>
<comment type="caution">
    <text evidence="1">The sequence shown here is derived from an EMBL/GenBank/DDBJ whole genome shotgun (WGS) entry which is preliminary data.</text>
</comment>
<keyword evidence="2" id="KW-1185">Reference proteome</keyword>
<dbReference type="Proteomes" id="UP000324222">
    <property type="component" value="Unassembled WGS sequence"/>
</dbReference>
<sequence length="67" mass="7353">MTIEQLSIKTKSVVPRTPTDVNQTKPQSRVSHSPLLLLTYSAMTEGCTVSNTLKEVPLLMVQASPVR</sequence>
<dbReference type="AlphaFoldDB" id="A0A5B7K5I3"/>